<comment type="caution">
    <text evidence="3">The sequence shown here is derived from an EMBL/GenBank/DDBJ whole genome shotgun (WGS) entry which is preliminary data.</text>
</comment>
<evidence type="ECO:0000313" key="4">
    <source>
        <dbReference type="Proteomes" id="UP000235916"/>
    </source>
</evidence>
<reference evidence="3 4" key="1">
    <citation type="submission" date="2018-01" db="EMBL/GenBank/DDBJ databases">
        <title>Draft genome sequence of Paucibacter aquatile CR182 isolated from freshwater of the Nakdong River.</title>
        <authorList>
            <person name="Choi A."/>
            <person name="Chung E.J."/>
        </authorList>
    </citation>
    <scope>NUCLEOTIDE SEQUENCE [LARGE SCALE GENOMIC DNA]</scope>
    <source>
        <strain evidence="3 4">CR182</strain>
    </source>
</reference>
<dbReference type="EMBL" id="POSP01000003">
    <property type="protein sequence ID" value="PND38009.1"/>
    <property type="molecule type" value="Genomic_DNA"/>
</dbReference>
<protein>
    <recommendedName>
        <fullName evidence="2">eCIS core domain-containing protein</fullName>
    </recommendedName>
</protein>
<feature type="region of interest" description="Disordered" evidence="1">
    <location>
        <begin position="1"/>
        <end position="37"/>
    </location>
</feature>
<dbReference type="RefSeq" id="WP_102767929.1">
    <property type="nucleotide sequence ID" value="NZ_POSP01000003.1"/>
</dbReference>
<feature type="compositionally biased region" description="Polar residues" evidence="1">
    <location>
        <begin position="64"/>
        <end position="77"/>
    </location>
</feature>
<evidence type="ECO:0000256" key="1">
    <source>
        <dbReference type="SAM" id="MobiDB-lite"/>
    </source>
</evidence>
<sequence>MSSSAVHAASPKVAEREQAPRGERRPPGKEPAVRPLLQRRCACGSGAGAGGECESCAAKALLQRYSSSGSPASSQNEAAWPGSVSDTLSRAGRPLDADTRSFMESRFGPGSDFSAVRVHDDSAAAASARDVDAQAYTVGQHIVFGDGAYQPHSEPGRHLLAHELAHTVQQQGLQRSGISNLADHGPDYRRLEMEADQTADRVMRGGLTEGLNLGQGLSRSGPRLSRKPSATPAAKPAEAKDEDTGKAKPPSFEANYETTTYNRKFSLTGTAVPEQATGTVDKTEAAYKVDTLVLPPQKGQKALDYCKKNTSALHAVFDWSGGPVPTQNKAGKNEARDPTEKLQRSWLETVGHKLDKKAHARWAEVGGEKQFPKPPIGPSCELDHMQELQVGGTNAGSNLQVIDKVDNASSGGLIQQQLRQLAEQAFADAKDALGGKRPKRVSLTFGGVLMQGSPTCGICCQLSQRFVDPAVTAATDKPSVDVEVSVLGKPFTLKLPADKSKSIPLTGVNAAIASSVKGLTIISYERDPKGKGHDKLKATLDDAAIGAKPGTKSTVVTLAIGPDGVVKPLSGKLPAPIKAEFAKLSPITFTTLSMDASGVTAAGTIKPSLPLLPTLDVVLDPQGFRMGKALDPKKIKPPFPGMKVTEASVMMELAPAFKPVGTLAFEIGGAKKVADVKLTASADDQGLVLKGDLFVYIPGVDEAKGTVLYQAGQWSGGAKVEASKLKLPFVTGGAVDVSLKNGKLDANGRVDLELPGKNPASLEVKYANNRFSYSGRGRIETKSKYLKPIDAKLSVDGDLFRATGSTGIAFSGLDGTVSATYENQGGKEKVYGDGNIKIDKGRAKGSIDVKLHPNQTLTGSGKLSYEIKKDMVASAAITIDEKQKITFDGELSFPDITLFPRFPKDETPKSLFSASGSIPIPGASIGPIGLKVELYGGLGYYYYVGPGVLTGIKATVKFSPFEPDPDFAFSMKAKASIPAGGGITGTVGANVVLDAFIGKVGGGLSVEARAGLKGKAELGGEIAYAKDRFSVDASAYIGGSIELGAALKAKVFAEAGVSVFKVSTEKVWTLKEAKFDTGLSLGVRMPLHYDSVEGFRMPKLSDIQPEPAEFKLDTQKMLGNLFGAASSEEKEK</sequence>
<feature type="compositionally biased region" description="Basic and acidic residues" evidence="1">
    <location>
        <begin position="237"/>
        <end position="246"/>
    </location>
</feature>
<name>A0A2N8KX23_9BURK</name>
<proteinExistence type="predicted"/>
<dbReference type="AlphaFoldDB" id="A0A2N8KX23"/>
<keyword evidence="4" id="KW-1185">Reference proteome</keyword>
<evidence type="ECO:0000313" key="3">
    <source>
        <dbReference type="EMBL" id="PND38009.1"/>
    </source>
</evidence>
<gene>
    <name evidence="3" type="ORF">C1O66_11065</name>
</gene>
<accession>A0A2N8KX23</accession>
<dbReference type="InterPro" id="IPR025295">
    <property type="entry name" value="eCIS_core_dom"/>
</dbReference>
<evidence type="ECO:0000259" key="2">
    <source>
        <dbReference type="Pfam" id="PF13699"/>
    </source>
</evidence>
<dbReference type="Pfam" id="PF13699">
    <property type="entry name" value="eCIS_core"/>
    <property type="match status" value="1"/>
</dbReference>
<dbReference type="Proteomes" id="UP000235916">
    <property type="component" value="Unassembled WGS sequence"/>
</dbReference>
<feature type="region of interest" description="Disordered" evidence="1">
    <location>
        <begin position="64"/>
        <end position="92"/>
    </location>
</feature>
<organism evidence="3 4">
    <name type="scientific">Kinneretia aquatilis</name>
    <dbReference type="NCBI Taxonomy" id="2070761"/>
    <lineage>
        <taxon>Bacteria</taxon>
        <taxon>Pseudomonadati</taxon>
        <taxon>Pseudomonadota</taxon>
        <taxon>Betaproteobacteria</taxon>
        <taxon>Burkholderiales</taxon>
        <taxon>Sphaerotilaceae</taxon>
        <taxon>Roseateles</taxon>
    </lineage>
</organism>
<dbReference type="OrthoDB" id="7387101at2"/>
<feature type="region of interest" description="Disordered" evidence="1">
    <location>
        <begin position="208"/>
        <end position="253"/>
    </location>
</feature>
<feature type="domain" description="eCIS core" evidence="2">
    <location>
        <begin position="94"/>
        <end position="172"/>
    </location>
</feature>
<feature type="compositionally biased region" description="Basic and acidic residues" evidence="1">
    <location>
        <begin position="13"/>
        <end position="32"/>
    </location>
</feature>